<evidence type="ECO:0000313" key="2">
    <source>
        <dbReference type="EMBL" id="QGQ62539.1"/>
    </source>
</evidence>
<name>A0A650BZ83_9ADEN</name>
<protein>
    <submittedName>
        <fullName evidence="2">ORF25</fullName>
    </submittedName>
</protein>
<evidence type="ECO:0000256" key="1">
    <source>
        <dbReference type="SAM" id="MobiDB-lite"/>
    </source>
</evidence>
<dbReference type="EMBL" id="MK572853">
    <property type="protein sequence ID" value="QGQ62539.1"/>
    <property type="molecule type" value="Genomic_DNA"/>
</dbReference>
<evidence type="ECO:0000313" key="3">
    <source>
        <dbReference type="Proteomes" id="UP000425038"/>
    </source>
</evidence>
<feature type="region of interest" description="Disordered" evidence="1">
    <location>
        <begin position="54"/>
        <end position="76"/>
    </location>
</feature>
<proteinExistence type="predicted"/>
<feature type="compositionally biased region" description="Basic residues" evidence="1">
    <location>
        <begin position="190"/>
        <end position="215"/>
    </location>
</feature>
<sequence>MQAAIRTRPQRDPCATACPGSSRIKNSITMQVRTPFSSSNLIRSFFYATQPQPVSSTTVTAPSMPLPSDGQRHTSTPRLGRQLLLRVRIRRTPTFYLRIRLLRNRGSRKLLTPIRSHHALRRLAGRGLLVRGEQRGLRTHTLEHQREYVRGYPGTGSRLAIAVHYSPCGHARHRTESRKPRILQQGSHVPYRHGRYRSRNSHAHCPRHRSLPYKG</sequence>
<dbReference type="Proteomes" id="UP000425038">
    <property type="component" value="Segment"/>
</dbReference>
<feature type="region of interest" description="Disordered" evidence="1">
    <location>
        <begin position="170"/>
        <end position="215"/>
    </location>
</feature>
<accession>A0A650BZ83</accession>
<organism evidence="2 3">
    <name type="scientific">Fowl aviadenovirus E</name>
    <dbReference type="NCBI Taxonomy" id="190065"/>
    <lineage>
        <taxon>Viruses</taxon>
        <taxon>Varidnaviria</taxon>
        <taxon>Bamfordvirae</taxon>
        <taxon>Preplasmiviricota</taxon>
        <taxon>Polisuviricotina</taxon>
        <taxon>Pharingeaviricetes</taxon>
        <taxon>Rowavirales</taxon>
        <taxon>Adenoviridae</taxon>
        <taxon>Aviadenovirus</taxon>
        <taxon>Aviadenovirus hepatitidis</taxon>
    </lineage>
</organism>
<reference evidence="2 3" key="1">
    <citation type="journal article" date="2019" name="Viruses">
        <title>Fowl Adenovirus (FAdV) Recombination with Intertypic Crossovers in Genomes of FAdV-D and FAdV-E, Displaying Hybrid Serological Phenotypes.</title>
        <authorList>
            <person name="Schachner A."/>
            <person name="Gonzalez G."/>
            <person name="Endler L."/>
            <person name="Ito K."/>
            <person name="Hess M."/>
        </authorList>
    </citation>
    <scope>NUCLEOTIDE SEQUENCE [LARGE SCALE GENOMIC DNA]</scope>
    <source>
        <strain evidence="2 3">HUNG6</strain>
    </source>
</reference>